<dbReference type="InterPro" id="IPR001314">
    <property type="entry name" value="Peptidase_S1A"/>
</dbReference>
<dbReference type="InterPro" id="IPR001254">
    <property type="entry name" value="Trypsin_dom"/>
</dbReference>
<evidence type="ECO:0000313" key="10">
    <source>
        <dbReference type="EMBL" id="KAF2890713.1"/>
    </source>
</evidence>
<dbReference type="Gene3D" id="3.30.1640.30">
    <property type="match status" value="1"/>
</dbReference>
<comment type="domain">
    <text evidence="8">The clip domain consists of 35-55 residues which are 'knitted' together usually by 3 conserved disulfide bonds forming a clip-like compact structure.</text>
</comment>
<protein>
    <recommendedName>
        <fullName evidence="8">CLIP domain-containing serine protease</fullName>
        <ecNumber evidence="8">3.4.21.-</ecNumber>
    </recommendedName>
</protein>
<keyword evidence="6" id="KW-0325">Glycoprotein</keyword>
<feature type="domain" description="Peptidase S1" evidence="9">
    <location>
        <begin position="82"/>
        <end position="204"/>
    </location>
</feature>
<dbReference type="InterPro" id="IPR009003">
    <property type="entry name" value="Peptidase_S1_PA"/>
</dbReference>
<comment type="caution">
    <text evidence="10">The sequence shown here is derived from an EMBL/GenBank/DDBJ whole genome shotgun (WGS) entry which is preliminary data.</text>
</comment>
<keyword evidence="2" id="KW-0732">Signal</keyword>
<dbReference type="SUPFAM" id="SSF50494">
    <property type="entry name" value="Trypsin-like serine proteases"/>
    <property type="match status" value="1"/>
</dbReference>
<dbReference type="EC" id="3.4.21.-" evidence="8"/>
<dbReference type="GO" id="GO:0006508">
    <property type="term" value="P:proteolysis"/>
    <property type="evidence" value="ECO:0007669"/>
    <property type="project" value="UniProtKB-KW"/>
</dbReference>
<comment type="subcellular location">
    <subcellularLocation>
        <location evidence="8">Secreted</location>
    </subcellularLocation>
</comment>
<accession>A0A8K0G9W9</accession>
<keyword evidence="4 8" id="KW-0720">Serine protease</keyword>
<dbReference type="FunFam" id="2.40.10.10:FF:000028">
    <property type="entry name" value="Serine protease easter"/>
    <property type="match status" value="1"/>
</dbReference>
<evidence type="ECO:0000313" key="11">
    <source>
        <dbReference type="Proteomes" id="UP000801492"/>
    </source>
</evidence>
<gene>
    <name evidence="10" type="ORF">ILUMI_15460</name>
</gene>
<organism evidence="10 11">
    <name type="scientific">Ignelater luminosus</name>
    <name type="common">Cucubano</name>
    <name type="synonym">Pyrophorus luminosus</name>
    <dbReference type="NCBI Taxonomy" id="2038154"/>
    <lineage>
        <taxon>Eukaryota</taxon>
        <taxon>Metazoa</taxon>
        <taxon>Ecdysozoa</taxon>
        <taxon>Arthropoda</taxon>
        <taxon>Hexapoda</taxon>
        <taxon>Insecta</taxon>
        <taxon>Pterygota</taxon>
        <taxon>Neoptera</taxon>
        <taxon>Endopterygota</taxon>
        <taxon>Coleoptera</taxon>
        <taxon>Polyphaga</taxon>
        <taxon>Elateriformia</taxon>
        <taxon>Elateroidea</taxon>
        <taxon>Elateridae</taxon>
        <taxon>Agrypninae</taxon>
        <taxon>Pyrophorini</taxon>
        <taxon>Ignelater</taxon>
    </lineage>
</organism>
<evidence type="ECO:0000256" key="1">
    <source>
        <dbReference type="ARBA" id="ARBA00022670"/>
    </source>
</evidence>
<dbReference type="InterPro" id="IPR038565">
    <property type="entry name" value="CLIP_sf"/>
</dbReference>
<dbReference type="InterPro" id="IPR022700">
    <property type="entry name" value="CLIP"/>
</dbReference>
<evidence type="ECO:0000256" key="2">
    <source>
        <dbReference type="ARBA" id="ARBA00022729"/>
    </source>
</evidence>
<keyword evidence="11" id="KW-1185">Reference proteome</keyword>
<evidence type="ECO:0000256" key="7">
    <source>
        <dbReference type="ARBA" id="ARBA00024195"/>
    </source>
</evidence>
<dbReference type="Pfam" id="PF00089">
    <property type="entry name" value="Trypsin"/>
    <property type="match status" value="1"/>
</dbReference>
<dbReference type="InterPro" id="IPR018114">
    <property type="entry name" value="TRYPSIN_HIS"/>
</dbReference>
<dbReference type="Gene3D" id="2.40.10.10">
    <property type="entry name" value="Trypsin-like serine proteases"/>
    <property type="match status" value="2"/>
</dbReference>
<keyword evidence="8" id="KW-0964">Secreted</keyword>
<sequence>MHAKRPKIQVDNVVIQDCPALYSLLERKSINERNVNYIRKALCGLLRRQPYMCCPVTAKNSTNTPDLFPSRKVCGIQAENTILGGMDTTIRDYPWMVLLQYQEPNYRRFECGGFLINNRYVLTAAHCLLNIPSYRKLIKVCLGEHNLKTAIDCENKTPGLEDCSDEPLDITIEEQIPHELYIPNSTNHQHDIALLRLSKTVEFT</sequence>
<dbReference type="Pfam" id="PF12032">
    <property type="entry name" value="CLIP"/>
    <property type="match status" value="1"/>
</dbReference>
<dbReference type="Proteomes" id="UP000801492">
    <property type="component" value="Unassembled WGS sequence"/>
</dbReference>
<evidence type="ECO:0000256" key="5">
    <source>
        <dbReference type="ARBA" id="ARBA00023157"/>
    </source>
</evidence>
<keyword evidence="5" id="KW-1015">Disulfide bond</keyword>
<dbReference type="PROSITE" id="PS50240">
    <property type="entry name" value="TRYPSIN_DOM"/>
    <property type="match status" value="1"/>
</dbReference>
<dbReference type="EMBL" id="VTPC01047693">
    <property type="protein sequence ID" value="KAF2890713.1"/>
    <property type="molecule type" value="Genomic_DNA"/>
</dbReference>
<dbReference type="PRINTS" id="PR00722">
    <property type="entry name" value="CHYMOTRYPSIN"/>
</dbReference>
<evidence type="ECO:0000256" key="6">
    <source>
        <dbReference type="ARBA" id="ARBA00023180"/>
    </source>
</evidence>
<dbReference type="OrthoDB" id="547031at2759"/>
<dbReference type="InterPro" id="IPR043504">
    <property type="entry name" value="Peptidase_S1_PA_chymotrypsin"/>
</dbReference>
<keyword evidence="1 8" id="KW-0645">Protease</keyword>
<proteinExistence type="inferred from homology"/>
<dbReference type="PANTHER" id="PTHR24256">
    <property type="entry name" value="TRYPTASE-RELATED"/>
    <property type="match status" value="1"/>
</dbReference>
<dbReference type="GO" id="GO:0005576">
    <property type="term" value="C:extracellular region"/>
    <property type="evidence" value="ECO:0007669"/>
    <property type="project" value="UniProtKB-SubCell"/>
</dbReference>
<reference evidence="10" key="1">
    <citation type="submission" date="2019-08" db="EMBL/GenBank/DDBJ databases">
        <title>The genome of the North American firefly Photinus pyralis.</title>
        <authorList>
            <consortium name="Photinus pyralis genome working group"/>
            <person name="Fallon T.R."/>
            <person name="Sander Lower S.E."/>
            <person name="Weng J.-K."/>
        </authorList>
    </citation>
    <scope>NUCLEOTIDE SEQUENCE</scope>
    <source>
        <strain evidence="10">TRF0915ILg1</strain>
        <tissue evidence="10">Whole body</tissue>
    </source>
</reference>
<dbReference type="InterPro" id="IPR051487">
    <property type="entry name" value="Ser/Thr_Proteases_Immune/Dev"/>
</dbReference>
<dbReference type="AlphaFoldDB" id="A0A8K0G9W9"/>
<evidence type="ECO:0000259" key="9">
    <source>
        <dbReference type="PROSITE" id="PS50240"/>
    </source>
</evidence>
<evidence type="ECO:0000256" key="3">
    <source>
        <dbReference type="ARBA" id="ARBA00022801"/>
    </source>
</evidence>
<name>A0A8K0G9W9_IGNLU</name>
<comment type="similarity">
    <text evidence="7 8">Belongs to the peptidase S1 family. CLIP subfamily.</text>
</comment>
<evidence type="ECO:0000256" key="4">
    <source>
        <dbReference type="ARBA" id="ARBA00022825"/>
    </source>
</evidence>
<feature type="non-terminal residue" evidence="10">
    <location>
        <position position="204"/>
    </location>
</feature>
<dbReference type="PROSITE" id="PS00134">
    <property type="entry name" value="TRYPSIN_HIS"/>
    <property type="match status" value="1"/>
</dbReference>
<keyword evidence="3 8" id="KW-0378">Hydrolase</keyword>
<dbReference type="GO" id="GO:0004252">
    <property type="term" value="F:serine-type endopeptidase activity"/>
    <property type="evidence" value="ECO:0007669"/>
    <property type="project" value="UniProtKB-UniRule"/>
</dbReference>
<evidence type="ECO:0000256" key="8">
    <source>
        <dbReference type="RuleBase" id="RU366078"/>
    </source>
</evidence>